<dbReference type="Pfam" id="PF18911">
    <property type="entry name" value="PKD_4"/>
    <property type="match status" value="1"/>
</dbReference>
<evidence type="ECO:0000259" key="10">
    <source>
        <dbReference type="PROSITE" id="PS50093"/>
    </source>
</evidence>
<dbReference type="SUPFAM" id="SSF55486">
    <property type="entry name" value="Metalloproteases ('zincins'), catalytic domain"/>
    <property type="match status" value="1"/>
</dbReference>
<dbReference type="InterPro" id="IPR024079">
    <property type="entry name" value="MetalloPept_cat_dom_sf"/>
</dbReference>
<keyword evidence="6" id="KW-0862">Zinc</keyword>
<keyword evidence="12" id="KW-1185">Reference proteome</keyword>
<protein>
    <submittedName>
        <fullName evidence="11">T9SS type A sorting domain-containing protein</fullName>
    </submittedName>
</protein>
<keyword evidence="4 9" id="KW-0732">Signal</keyword>
<proteinExistence type="inferred from homology"/>
<evidence type="ECO:0000256" key="2">
    <source>
        <dbReference type="ARBA" id="ARBA00022670"/>
    </source>
</evidence>
<feature type="domain" description="PKD" evidence="10">
    <location>
        <begin position="331"/>
        <end position="368"/>
    </location>
</feature>
<evidence type="ECO:0000256" key="6">
    <source>
        <dbReference type="ARBA" id="ARBA00022833"/>
    </source>
</evidence>
<comment type="caution">
    <text evidence="11">The sequence shown here is derived from an EMBL/GenBank/DDBJ whole genome shotgun (WGS) entry which is preliminary data.</text>
</comment>
<gene>
    <name evidence="11" type="ORF">LBU54_07060</name>
</gene>
<dbReference type="InterPro" id="IPR035986">
    <property type="entry name" value="PKD_dom_sf"/>
</dbReference>
<dbReference type="CDD" id="cd00146">
    <property type="entry name" value="PKD"/>
    <property type="match status" value="1"/>
</dbReference>
<feature type="chain" id="PRO_5045876564" evidence="9">
    <location>
        <begin position="26"/>
        <end position="579"/>
    </location>
</feature>
<comment type="similarity">
    <text evidence="1">Belongs to the peptidase M43B family.</text>
</comment>
<name>A0ABS7XQR3_9FLAO</name>
<accession>A0ABS7XQR3</accession>
<evidence type="ECO:0000256" key="4">
    <source>
        <dbReference type="ARBA" id="ARBA00022729"/>
    </source>
</evidence>
<evidence type="ECO:0000256" key="1">
    <source>
        <dbReference type="ARBA" id="ARBA00008721"/>
    </source>
</evidence>
<dbReference type="PANTHER" id="PTHR47466:SF1">
    <property type="entry name" value="METALLOPROTEASE MEP1 (AFU_ORTHOLOGUE AFUA_1G07730)-RELATED"/>
    <property type="match status" value="1"/>
</dbReference>
<dbReference type="InterPro" id="IPR026444">
    <property type="entry name" value="Secre_tail"/>
</dbReference>
<dbReference type="NCBIfam" id="TIGR04183">
    <property type="entry name" value="Por_Secre_tail"/>
    <property type="match status" value="1"/>
</dbReference>
<dbReference type="SMART" id="SM00089">
    <property type="entry name" value="PKD"/>
    <property type="match status" value="1"/>
</dbReference>
<evidence type="ECO:0000256" key="9">
    <source>
        <dbReference type="SAM" id="SignalP"/>
    </source>
</evidence>
<feature type="signal peptide" evidence="9">
    <location>
        <begin position="1"/>
        <end position="25"/>
    </location>
</feature>
<dbReference type="Gene3D" id="3.40.390.10">
    <property type="entry name" value="Collagenase (Catalytic Domain)"/>
    <property type="match status" value="1"/>
</dbReference>
<evidence type="ECO:0000313" key="11">
    <source>
        <dbReference type="EMBL" id="MCA0132340.1"/>
    </source>
</evidence>
<evidence type="ECO:0000256" key="7">
    <source>
        <dbReference type="ARBA" id="ARBA00023049"/>
    </source>
</evidence>
<dbReference type="SUPFAM" id="SSF49299">
    <property type="entry name" value="PKD domain"/>
    <property type="match status" value="1"/>
</dbReference>
<evidence type="ECO:0000256" key="3">
    <source>
        <dbReference type="ARBA" id="ARBA00022723"/>
    </source>
</evidence>
<sequence>MHYKLIKQSIFLGLISLFFVPFLNAQSDDCGFKFTEEEQNYYDSKIDQIKALETEFLQNQSFGRNSNLLSSVPIKAHIIRQSDGTGGLTEIQLNDAIATMNSIYVSAGLEFFLCDGINYINNDDYYTYESSEEGLLTSVNNVNGVINIYFTNSITSSSGGSLCGYAYFPGGPETILMANSCTTNGSTLAHEMGHFFALPHTHGNSNVFASTEELVDGTNCESTGDFICDTPADPKLGFNNVNTNCDYTDFFSQDANGDVYQPDPLNIMSYSRKQCRTLFSPQQFARINAVYQISRSSMACPSFSTDFVADETESCGSDLTVNFTDNSVGATTWSWDINGDAIEDYNTQNITHTYNGIGTYDVALTVSNGTQTISKVKSQYINVGAQEISTITIELSLTLDDWPTETTWSFSDGDGNVLYSGGPYVEGIDDFTTKTETFTVNPDVCYKFEINDSYGDGICCASGNGNYQLRAADNTLLASGGDFGNGTSNNFFNGVLSIDDFSTEDIRLWPNPTSNTLTVNTTTLPDRYEIYNTLGQKIKASKVVSNLDLNISVEDLKEGIYFIKLTRDNSSQVLSFVKQ</sequence>
<evidence type="ECO:0000256" key="5">
    <source>
        <dbReference type="ARBA" id="ARBA00022801"/>
    </source>
</evidence>
<keyword evidence="2" id="KW-0645">Protease</keyword>
<dbReference type="RefSeq" id="WP_224527740.1">
    <property type="nucleotide sequence ID" value="NZ_JAIUJR010000003.1"/>
</dbReference>
<dbReference type="InterPro" id="IPR013783">
    <property type="entry name" value="Ig-like_fold"/>
</dbReference>
<organism evidence="11 12">
    <name type="scientific">Winogradskyella alexanderae</name>
    <dbReference type="NCBI Taxonomy" id="2877123"/>
    <lineage>
        <taxon>Bacteria</taxon>
        <taxon>Pseudomonadati</taxon>
        <taxon>Bacteroidota</taxon>
        <taxon>Flavobacteriia</taxon>
        <taxon>Flavobacteriales</taxon>
        <taxon>Flavobacteriaceae</taxon>
        <taxon>Winogradskyella</taxon>
    </lineage>
</organism>
<keyword evidence="5" id="KW-0378">Hydrolase</keyword>
<dbReference type="InterPro" id="IPR008754">
    <property type="entry name" value="Peptidase_M43"/>
</dbReference>
<dbReference type="PANTHER" id="PTHR47466">
    <property type="match status" value="1"/>
</dbReference>
<dbReference type="EMBL" id="JAIUJR010000003">
    <property type="protein sequence ID" value="MCA0132340.1"/>
    <property type="molecule type" value="Genomic_DNA"/>
</dbReference>
<dbReference type="Gene3D" id="2.60.40.10">
    <property type="entry name" value="Immunoglobulins"/>
    <property type="match status" value="1"/>
</dbReference>
<dbReference type="Proteomes" id="UP001198901">
    <property type="component" value="Unassembled WGS sequence"/>
</dbReference>
<evidence type="ECO:0000256" key="8">
    <source>
        <dbReference type="ARBA" id="ARBA00023157"/>
    </source>
</evidence>
<dbReference type="Pfam" id="PF18962">
    <property type="entry name" value="Por_Secre_tail"/>
    <property type="match status" value="1"/>
</dbReference>
<dbReference type="InterPro" id="IPR022409">
    <property type="entry name" value="PKD/Chitinase_dom"/>
</dbReference>
<keyword evidence="7" id="KW-0482">Metalloprotease</keyword>
<keyword evidence="3" id="KW-0479">Metal-binding</keyword>
<keyword evidence="8" id="KW-1015">Disulfide bond</keyword>
<evidence type="ECO:0000313" key="12">
    <source>
        <dbReference type="Proteomes" id="UP001198901"/>
    </source>
</evidence>
<dbReference type="InterPro" id="IPR000601">
    <property type="entry name" value="PKD_dom"/>
</dbReference>
<reference evidence="12" key="1">
    <citation type="submission" date="2023-07" db="EMBL/GenBank/DDBJ databases">
        <authorList>
            <person name="Yue Y."/>
        </authorList>
    </citation>
    <scope>NUCLEOTIDE SEQUENCE [LARGE SCALE GENOMIC DNA]</scope>
    <source>
        <strain evidence="12">D23</strain>
    </source>
</reference>
<dbReference type="PROSITE" id="PS50093">
    <property type="entry name" value="PKD"/>
    <property type="match status" value="1"/>
</dbReference>
<dbReference type="Pfam" id="PF05572">
    <property type="entry name" value="Peptidase_M43"/>
    <property type="match status" value="1"/>
</dbReference>